<dbReference type="PROSITE" id="PS51257">
    <property type="entry name" value="PROKAR_LIPOPROTEIN"/>
    <property type="match status" value="1"/>
</dbReference>
<reference evidence="6 7" key="1">
    <citation type="submission" date="2014-02" db="EMBL/GenBank/DDBJ databases">
        <title>The small core and large imbalanced accessory genome model reveals a collaborative survival strategy of Sorangium cellulosum strains in nature.</title>
        <authorList>
            <person name="Han K."/>
            <person name="Peng R."/>
            <person name="Blom J."/>
            <person name="Li Y.-Z."/>
        </authorList>
    </citation>
    <scope>NUCLEOTIDE SEQUENCE [LARGE SCALE GENOMIC DNA]</scope>
    <source>
        <strain evidence="6 7">So0011-07</strain>
    </source>
</reference>
<evidence type="ECO:0000313" key="6">
    <source>
        <dbReference type="EMBL" id="KYF71376.1"/>
    </source>
</evidence>
<dbReference type="PANTHER" id="PTHR10161">
    <property type="entry name" value="TARTRATE-RESISTANT ACID PHOSPHATASE TYPE 5"/>
    <property type="match status" value="1"/>
</dbReference>
<evidence type="ECO:0000256" key="4">
    <source>
        <dbReference type="SAM" id="SignalP"/>
    </source>
</evidence>
<sequence length="389" mass="40616">MKPLRAGRPLAMARASLAALLLVLPAASGGAGCGGAEFTTGAGGATGGGDGAQAGSGGDRSGAGHDEGHGTVVATSGGSVASGGASGVAAGAVEGGVVGAVDADLRGVRIIAIGDTGEGNLAQNQVADRMSEKCIQVGGCHAVIMNGDNFYDHGVADTGDSQWGPKFEQPYDRPGLNGLPFYAVLGNHDHGPSSSGVRQAQIDYSRLPVGTGPGKRMTDKWHMPSSYYDVRIRNVHLFGIDTVDFTSDEQAVDMRARVAASNARWKIVFGHHPRYTSGAHFSDNEQIGMSGMFDMQRAIYCGADMYMSGHDHDLELIDKGRDALCPNTYFAISGAGSKLRASGAPTDARQLFYTDRVEGFAYLQFEGDTLLFQFIDKEGAVLYVKAISK</sequence>
<protein>
    <submittedName>
        <fullName evidence="6">Acid phosphatase</fullName>
    </submittedName>
</protein>
<dbReference type="AlphaFoldDB" id="A0A150QUR5"/>
<dbReference type="InterPro" id="IPR004843">
    <property type="entry name" value="Calcineurin-like_PHP"/>
</dbReference>
<gene>
    <name evidence="6" type="ORF">BE17_02150</name>
</gene>
<dbReference type="SUPFAM" id="SSF56300">
    <property type="entry name" value="Metallo-dependent phosphatases"/>
    <property type="match status" value="1"/>
</dbReference>
<organism evidence="6 7">
    <name type="scientific">Sorangium cellulosum</name>
    <name type="common">Polyangium cellulosum</name>
    <dbReference type="NCBI Taxonomy" id="56"/>
    <lineage>
        <taxon>Bacteria</taxon>
        <taxon>Pseudomonadati</taxon>
        <taxon>Myxococcota</taxon>
        <taxon>Polyangia</taxon>
        <taxon>Polyangiales</taxon>
        <taxon>Polyangiaceae</taxon>
        <taxon>Sorangium</taxon>
    </lineage>
</organism>
<dbReference type="InterPro" id="IPR029052">
    <property type="entry name" value="Metallo-depent_PP-like"/>
</dbReference>
<dbReference type="EMBL" id="JEMB01003525">
    <property type="protein sequence ID" value="KYF71376.1"/>
    <property type="molecule type" value="Genomic_DNA"/>
</dbReference>
<keyword evidence="1 4" id="KW-0732">Signal</keyword>
<comment type="caution">
    <text evidence="6">The sequence shown here is derived from an EMBL/GenBank/DDBJ whole genome shotgun (WGS) entry which is preliminary data.</text>
</comment>
<proteinExistence type="predicted"/>
<feature type="domain" description="Calcineurin-like phosphoesterase" evidence="5">
    <location>
        <begin position="109"/>
        <end position="313"/>
    </location>
</feature>
<feature type="compositionally biased region" description="Gly residues" evidence="3">
    <location>
        <begin position="47"/>
        <end position="61"/>
    </location>
</feature>
<evidence type="ECO:0000256" key="1">
    <source>
        <dbReference type="ARBA" id="ARBA00022729"/>
    </source>
</evidence>
<dbReference type="InterPro" id="IPR051558">
    <property type="entry name" value="Metallophosphoesterase_PAP"/>
</dbReference>
<evidence type="ECO:0000259" key="5">
    <source>
        <dbReference type="Pfam" id="PF00149"/>
    </source>
</evidence>
<dbReference type="Proteomes" id="UP000075635">
    <property type="component" value="Unassembled WGS sequence"/>
</dbReference>
<dbReference type="GO" id="GO:0016787">
    <property type="term" value="F:hydrolase activity"/>
    <property type="evidence" value="ECO:0007669"/>
    <property type="project" value="UniProtKB-KW"/>
</dbReference>
<dbReference type="Pfam" id="PF00149">
    <property type="entry name" value="Metallophos"/>
    <property type="match status" value="1"/>
</dbReference>
<accession>A0A150QUR5</accession>
<dbReference type="Gene3D" id="3.60.21.10">
    <property type="match status" value="1"/>
</dbReference>
<keyword evidence="2" id="KW-0378">Hydrolase</keyword>
<name>A0A150QUR5_SORCE</name>
<evidence type="ECO:0000313" key="7">
    <source>
        <dbReference type="Proteomes" id="UP000075635"/>
    </source>
</evidence>
<feature type="region of interest" description="Disordered" evidence="3">
    <location>
        <begin position="47"/>
        <end position="77"/>
    </location>
</feature>
<feature type="signal peptide" evidence="4">
    <location>
        <begin position="1"/>
        <end position="31"/>
    </location>
</feature>
<evidence type="ECO:0000256" key="2">
    <source>
        <dbReference type="ARBA" id="ARBA00022801"/>
    </source>
</evidence>
<feature type="chain" id="PRO_5007567125" evidence="4">
    <location>
        <begin position="32"/>
        <end position="389"/>
    </location>
</feature>
<dbReference type="PANTHER" id="PTHR10161:SF14">
    <property type="entry name" value="TARTRATE-RESISTANT ACID PHOSPHATASE TYPE 5"/>
    <property type="match status" value="1"/>
</dbReference>
<evidence type="ECO:0000256" key="3">
    <source>
        <dbReference type="SAM" id="MobiDB-lite"/>
    </source>
</evidence>